<organism evidence="2 3">
    <name type="scientific">Paracoccus sphaerophysae</name>
    <dbReference type="NCBI Taxonomy" id="690417"/>
    <lineage>
        <taxon>Bacteria</taxon>
        <taxon>Pseudomonadati</taxon>
        <taxon>Pseudomonadota</taxon>
        <taxon>Alphaproteobacteria</taxon>
        <taxon>Rhodobacterales</taxon>
        <taxon>Paracoccaceae</taxon>
        <taxon>Paracoccus</taxon>
    </lineage>
</organism>
<dbReference type="InterPro" id="IPR036163">
    <property type="entry name" value="HMA_dom_sf"/>
</dbReference>
<dbReference type="InterPro" id="IPR006121">
    <property type="entry name" value="HMA_dom"/>
</dbReference>
<dbReference type="GO" id="GO:0046872">
    <property type="term" value="F:metal ion binding"/>
    <property type="evidence" value="ECO:0007669"/>
    <property type="project" value="InterPro"/>
</dbReference>
<gene>
    <name evidence="2" type="ORF">IC63_08930</name>
</gene>
<feature type="domain" description="HMA" evidence="1">
    <location>
        <begin position="1"/>
        <end position="62"/>
    </location>
</feature>
<reference evidence="2 3" key="1">
    <citation type="submission" date="2014-09" db="EMBL/GenBank/DDBJ databases">
        <authorList>
            <person name="McGinnis J.M."/>
            <person name="Wolfgang W.J."/>
        </authorList>
    </citation>
    <scope>NUCLEOTIDE SEQUENCE [LARGE SCALE GENOMIC DNA]</scope>
    <source>
        <strain evidence="2 3">HAMBI 3106</strain>
    </source>
</reference>
<protein>
    <submittedName>
        <fullName evidence="2">Heavy metal transport/detoxification protein</fullName>
    </submittedName>
</protein>
<evidence type="ECO:0000313" key="3">
    <source>
        <dbReference type="Proteomes" id="UP000029917"/>
    </source>
</evidence>
<reference evidence="2 3" key="2">
    <citation type="submission" date="2014-10" db="EMBL/GenBank/DDBJ databases">
        <title>Paracoccus sanguinis sp. nov., isolated from clinical specimens of New York State patients.</title>
        <authorList>
            <person name="Mingle L.A."/>
            <person name="Cole J.A."/>
            <person name="Lapierre P."/>
            <person name="Musser K.A."/>
        </authorList>
    </citation>
    <scope>NUCLEOTIDE SEQUENCE [LARGE SCALE GENOMIC DNA]</scope>
    <source>
        <strain evidence="2 3">HAMBI 3106</strain>
    </source>
</reference>
<dbReference type="Gene3D" id="3.30.70.100">
    <property type="match status" value="1"/>
</dbReference>
<name>A0A099FAI8_9RHOB</name>
<dbReference type="AlphaFoldDB" id="A0A099FAI8"/>
<proteinExistence type="predicted"/>
<dbReference type="Pfam" id="PF00403">
    <property type="entry name" value="HMA"/>
    <property type="match status" value="1"/>
</dbReference>
<evidence type="ECO:0000313" key="2">
    <source>
        <dbReference type="EMBL" id="KGJ07278.1"/>
    </source>
</evidence>
<sequence length="66" mass="6825">MRFHIPNMSCGGCARGVTRAIESVDAKARITIDQASREVEVSTDLPRQQIAAALAAAGYPAAPAAA</sequence>
<dbReference type="RefSeq" id="WP_036719171.1">
    <property type="nucleotide sequence ID" value="NZ_JRKS01000023.1"/>
</dbReference>
<dbReference type="CDD" id="cd00371">
    <property type="entry name" value="HMA"/>
    <property type="match status" value="1"/>
</dbReference>
<comment type="caution">
    <text evidence="2">The sequence shown here is derived from an EMBL/GenBank/DDBJ whole genome shotgun (WGS) entry which is preliminary data.</text>
</comment>
<evidence type="ECO:0000259" key="1">
    <source>
        <dbReference type="PROSITE" id="PS50846"/>
    </source>
</evidence>
<dbReference type="STRING" id="690417.IC63_08930"/>
<dbReference type="EMBL" id="JRKS01000023">
    <property type="protein sequence ID" value="KGJ07278.1"/>
    <property type="molecule type" value="Genomic_DNA"/>
</dbReference>
<dbReference type="PROSITE" id="PS50846">
    <property type="entry name" value="HMA_2"/>
    <property type="match status" value="1"/>
</dbReference>
<dbReference type="SUPFAM" id="SSF55008">
    <property type="entry name" value="HMA, heavy metal-associated domain"/>
    <property type="match status" value="1"/>
</dbReference>
<keyword evidence="3" id="KW-1185">Reference proteome</keyword>
<accession>A0A099FAI8</accession>
<dbReference type="OrthoDB" id="9801832at2"/>
<dbReference type="Proteomes" id="UP000029917">
    <property type="component" value="Unassembled WGS sequence"/>
</dbReference>